<dbReference type="PROSITE" id="PS51257">
    <property type="entry name" value="PROKAR_LIPOPROTEIN"/>
    <property type="match status" value="1"/>
</dbReference>
<dbReference type="SUPFAM" id="SSF54001">
    <property type="entry name" value="Cysteine proteinases"/>
    <property type="match status" value="1"/>
</dbReference>
<reference evidence="3" key="2">
    <citation type="journal article" date="2021" name="PeerJ">
        <title>Extensive microbial diversity within the chicken gut microbiome revealed by metagenomics and culture.</title>
        <authorList>
            <person name="Gilroy R."/>
            <person name="Ravi A."/>
            <person name="Getino M."/>
            <person name="Pursley I."/>
            <person name="Horton D.L."/>
            <person name="Alikhan N.F."/>
            <person name="Baker D."/>
            <person name="Gharbi K."/>
            <person name="Hall N."/>
            <person name="Watson M."/>
            <person name="Adriaenssens E.M."/>
            <person name="Foster-Nyarko E."/>
            <person name="Jarju S."/>
            <person name="Secka A."/>
            <person name="Antonio M."/>
            <person name="Oren A."/>
            <person name="Chaudhuri R.R."/>
            <person name="La Ragione R."/>
            <person name="Hildebrand F."/>
            <person name="Pallen M.J."/>
        </authorList>
    </citation>
    <scope>NUCLEOTIDE SEQUENCE</scope>
    <source>
        <strain evidence="3">13361</strain>
    </source>
</reference>
<sequence length="453" mass="51546">MRDYRRNLWALLAVAMIVLLTACTNTETENESEPMYLVSFTCDAGTVNRQVVVDGHRASVPEPAIHGYYLHHWENEEQQMVDPGKVAISQDTNFYGVLYPDFQDMAAYLFPDSNGWLHPEDVLTCSQLKAAFAALAPVEAPQTVTDFLDNLSEGEDEPVTKETLTAIYRNPKLFPPEQGAAALEVLPEGEVTRDAFARSICLLLNRDWENRPVKVVEKQSVPLDIDPGDTSTGYLLDSCMEHTAGGKTDGNIQNAVLHMPWEPGFHLQKGILYCANEEGELLREESQGNLYFGEDGRYVSGDPELDEIVEKLIFQFQQENEGADRYTLLYAAFVHVRDNMRYIRREKLAFRETDWANRLGKEALTTYKGNCFHYAAAFTVLARGLGYDAREISGQGFEPLMPHGWVEIYIDGEQLFFDPQTAAKEVVYHGRGNWGEDMFAIPMYKKDWWRYTW</sequence>
<evidence type="ECO:0000259" key="2">
    <source>
        <dbReference type="SMART" id="SM00460"/>
    </source>
</evidence>
<feature type="signal peptide" evidence="1">
    <location>
        <begin position="1"/>
        <end position="22"/>
    </location>
</feature>
<evidence type="ECO:0000313" key="3">
    <source>
        <dbReference type="EMBL" id="HIQ67844.1"/>
    </source>
</evidence>
<evidence type="ECO:0000256" key="1">
    <source>
        <dbReference type="SAM" id="SignalP"/>
    </source>
</evidence>
<dbReference type="InterPro" id="IPR002931">
    <property type="entry name" value="Transglutaminase-like"/>
</dbReference>
<keyword evidence="1" id="KW-0732">Signal</keyword>
<gene>
    <name evidence="3" type="ORF">IAB74_04975</name>
</gene>
<evidence type="ECO:0000313" key="4">
    <source>
        <dbReference type="Proteomes" id="UP000886796"/>
    </source>
</evidence>
<feature type="chain" id="PRO_5038614118" evidence="1">
    <location>
        <begin position="23"/>
        <end position="453"/>
    </location>
</feature>
<dbReference type="Proteomes" id="UP000886796">
    <property type="component" value="Unassembled WGS sequence"/>
</dbReference>
<dbReference type="Gene3D" id="3.10.620.30">
    <property type="match status" value="1"/>
</dbReference>
<dbReference type="InterPro" id="IPR038765">
    <property type="entry name" value="Papain-like_cys_pep_sf"/>
</dbReference>
<accession>A0A9D0Z2A0</accession>
<protein>
    <submittedName>
        <fullName evidence="3">Transglutaminase domain-containing protein</fullName>
    </submittedName>
</protein>
<reference evidence="3" key="1">
    <citation type="submission" date="2020-10" db="EMBL/GenBank/DDBJ databases">
        <authorList>
            <person name="Gilroy R."/>
        </authorList>
    </citation>
    <scope>NUCLEOTIDE SEQUENCE</scope>
    <source>
        <strain evidence="3">13361</strain>
    </source>
</reference>
<dbReference type="Pfam" id="PF01841">
    <property type="entry name" value="Transglut_core"/>
    <property type="match status" value="1"/>
</dbReference>
<comment type="caution">
    <text evidence="3">The sequence shown here is derived from an EMBL/GenBank/DDBJ whole genome shotgun (WGS) entry which is preliminary data.</text>
</comment>
<dbReference type="EMBL" id="DVFK01000069">
    <property type="protein sequence ID" value="HIQ67844.1"/>
    <property type="molecule type" value="Genomic_DNA"/>
</dbReference>
<feature type="domain" description="Transglutaminase-like" evidence="2">
    <location>
        <begin position="363"/>
        <end position="421"/>
    </location>
</feature>
<organism evidence="3 4">
    <name type="scientific">Candidatus Faecousia excrementigallinarum</name>
    <dbReference type="NCBI Taxonomy" id="2840806"/>
    <lineage>
        <taxon>Bacteria</taxon>
        <taxon>Bacillati</taxon>
        <taxon>Bacillota</taxon>
        <taxon>Clostridia</taxon>
        <taxon>Eubacteriales</taxon>
        <taxon>Oscillospiraceae</taxon>
        <taxon>Faecousia</taxon>
    </lineage>
</organism>
<dbReference type="SMART" id="SM00460">
    <property type="entry name" value="TGc"/>
    <property type="match status" value="1"/>
</dbReference>
<name>A0A9D0Z2A0_9FIRM</name>
<proteinExistence type="predicted"/>
<dbReference type="AlphaFoldDB" id="A0A9D0Z2A0"/>